<evidence type="ECO:0000313" key="2">
    <source>
        <dbReference type="EMBL" id="PKY91578.1"/>
    </source>
</evidence>
<dbReference type="SMART" id="SM00530">
    <property type="entry name" value="HTH_XRE"/>
    <property type="match status" value="1"/>
</dbReference>
<dbReference type="RefSeq" id="WP_101659822.1">
    <property type="nucleotide sequence ID" value="NZ_PKGZ01000002.1"/>
</dbReference>
<dbReference type="Gene3D" id="1.10.260.40">
    <property type="entry name" value="lambda repressor-like DNA-binding domains"/>
    <property type="match status" value="1"/>
</dbReference>
<name>A0A2I1K7F7_9LACT</name>
<dbReference type="InterPro" id="IPR010982">
    <property type="entry name" value="Lambda_DNA-bd_dom_sf"/>
</dbReference>
<dbReference type="EMBL" id="PKGZ01000002">
    <property type="protein sequence ID" value="PKY91578.1"/>
    <property type="molecule type" value="Genomic_DNA"/>
</dbReference>
<dbReference type="InterPro" id="IPR001387">
    <property type="entry name" value="Cro/C1-type_HTH"/>
</dbReference>
<keyword evidence="3" id="KW-1185">Reference proteome</keyword>
<sequence>MIVEGYTPKERIKVRGKLVSDKYNNVRVIETEDHERVVIVNHVYKDFEGNVFLSTEIAEEFSRRKKELGVTDKEIAKVTNLTENRIRSIWFYNKTREAEAKKSRKAKEKIWNATQPIFKERTEELKRYRETFPRRLKEVREKNNLTYEDVAKDLGVTAETVKWWELDGKTPGIRSSLNLLRWCDEHEK</sequence>
<dbReference type="Pfam" id="PF01381">
    <property type="entry name" value="HTH_3"/>
    <property type="match status" value="1"/>
</dbReference>
<comment type="caution">
    <text evidence="2">The sequence shown here is derived from an EMBL/GenBank/DDBJ whole genome shotgun (WGS) entry which is preliminary data.</text>
</comment>
<feature type="domain" description="HTH cro/C1-type" evidence="1">
    <location>
        <begin position="135"/>
        <end position="188"/>
    </location>
</feature>
<reference evidence="2 3" key="1">
    <citation type="submission" date="2017-12" db="EMBL/GenBank/DDBJ databases">
        <title>Phylogenetic diversity of female urinary microbiome.</title>
        <authorList>
            <person name="Thomas-White K."/>
            <person name="Wolfe A.J."/>
        </authorList>
    </citation>
    <scope>NUCLEOTIDE SEQUENCE [LARGE SCALE GENOMIC DNA]</scope>
    <source>
        <strain evidence="2 3">UMB0844</strain>
    </source>
</reference>
<dbReference type="CDD" id="cd00093">
    <property type="entry name" value="HTH_XRE"/>
    <property type="match status" value="1"/>
</dbReference>
<organism evidence="2 3">
    <name type="scientific">Aerococcus christensenii</name>
    <dbReference type="NCBI Taxonomy" id="87541"/>
    <lineage>
        <taxon>Bacteria</taxon>
        <taxon>Bacillati</taxon>
        <taxon>Bacillota</taxon>
        <taxon>Bacilli</taxon>
        <taxon>Lactobacillales</taxon>
        <taxon>Aerococcaceae</taxon>
        <taxon>Aerococcus</taxon>
    </lineage>
</organism>
<dbReference type="Proteomes" id="UP000234775">
    <property type="component" value="Unassembled WGS sequence"/>
</dbReference>
<gene>
    <name evidence="2" type="ORF">CYJ27_02570</name>
</gene>
<protein>
    <recommendedName>
        <fullName evidence="1">HTH cro/C1-type domain-containing protein</fullName>
    </recommendedName>
</protein>
<evidence type="ECO:0000313" key="3">
    <source>
        <dbReference type="Proteomes" id="UP000234775"/>
    </source>
</evidence>
<dbReference type="SUPFAM" id="SSF47413">
    <property type="entry name" value="lambda repressor-like DNA-binding domains"/>
    <property type="match status" value="1"/>
</dbReference>
<proteinExistence type="predicted"/>
<dbReference type="GO" id="GO:0003677">
    <property type="term" value="F:DNA binding"/>
    <property type="evidence" value="ECO:0007669"/>
    <property type="project" value="InterPro"/>
</dbReference>
<evidence type="ECO:0000259" key="1">
    <source>
        <dbReference type="SMART" id="SM00530"/>
    </source>
</evidence>
<accession>A0A2I1K7F7</accession>
<dbReference type="AlphaFoldDB" id="A0A2I1K7F7"/>